<dbReference type="Pfam" id="PF05063">
    <property type="entry name" value="MT-A70"/>
    <property type="match status" value="1"/>
</dbReference>
<dbReference type="GO" id="GO:0032259">
    <property type="term" value="P:methylation"/>
    <property type="evidence" value="ECO:0007669"/>
    <property type="project" value="UniProtKB-KW"/>
</dbReference>
<dbReference type="AlphaFoldDB" id="A0A8S1K8E3"/>
<dbReference type="FunFam" id="3.40.50.150:FF:000426">
    <property type="entry name" value="Putative N6-adenosine-methyltransferase"/>
    <property type="match status" value="1"/>
</dbReference>
<gene>
    <name evidence="8" type="ORF">PSON_ATCC_30995.1.T0060071</name>
</gene>
<sequence length="333" mass="39187">MNNLKLYNARLMRRRVMQQEEQLKKKSKLVIDNSDDEEICKKVKLEDPSYSEEEEEVVDVEELEESEEEEKGKKIKKQEYIEDEDYIYVDKLPNSEAMLKDLKKQVEQKIKHYKMKYIQEYHENHTKSSFVNNDAIPICTDVRLMDFQKLRDEQFKIAGQLFDVIMMDPPWQLSSSQPSRGVAIAYSSLADENISKMPIETLQDNGIILIWTINAKYKVTCKLIEQWGYKLIDEIIWCKKTVNGKIAKGHGFYLQHAKENCLIGVKGDINFQTNRFKQGVASDVIFSERRGQSQKPEEIYQYVEQLVPNGYYLEIFGRRNNVRKNWVTIGNEL</sequence>
<dbReference type="OrthoDB" id="10262526at2759"/>
<evidence type="ECO:0000256" key="1">
    <source>
        <dbReference type="ARBA" id="ARBA00012160"/>
    </source>
</evidence>
<reference evidence="8" key="1">
    <citation type="submission" date="2021-01" db="EMBL/GenBank/DDBJ databases">
        <authorList>
            <consortium name="Genoscope - CEA"/>
            <person name="William W."/>
        </authorList>
    </citation>
    <scope>NUCLEOTIDE SEQUENCE</scope>
</reference>
<dbReference type="GO" id="GO:0001734">
    <property type="term" value="F:mRNA m(6)A methyltransferase activity"/>
    <property type="evidence" value="ECO:0007669"/>
    <property type="project" value="UniProtKB-EC"/>
</dbReference>
<dbReference type="GO" id="GO:0005634">
    <property type="term" value="C:nucleus"/>
    <property type="evidence" value="ECO:0007669"/>
    <property type="project" value="TreeGrafter"/>
</dbReference>
<keyword evidence="2" id="KW-0489">Methyltransferase</keyword>
<keyword evidence="9" id="KW-1185">Reference proteome</keyword>
<evidence type="ECO:0000256" key="5">
    <source>
        <dbReference type="ARBA" id="ARBA00048957"/>
    </source>
</evidence>
<name>A0A8S1K8E3_9CILI</name>
<dbReference type="PROSITE" id="PS51143">
    <property type="entry name" value="MT_A70"/>
    <property type="match status" value="1"/>
</dbReference>
<evidence type="ECO:0000256" key="6">
    <source>
        <dbReference type="PROSITE-ProRule" id="PRU00489"/>
    </source>
</evidence>
<proteinExistence type="inferred from homology"/>
<dbReference type="Proteomes" id="UP000692954">
    <property type="component" value="Unassembled WGS sequence"/>
</dbReference>
<dbReference type="EC" id="2.1.1.348" evidence="1"/>
<evidence type="ECO:0000256" key="2">
    <source>
        <dbReference type="ARBA" id="ARBA00022603"/>
    </source>
</evidence>
<accession>A0A8S1K8E3</accession>
<feature type="region of interest" description="Disordered" evidence="7">
    <location>
        <begin position="47"/>
        <end position="73"/>
    </location>
</feature>
<comment type="similarity">
    <text evidence="6">Belongs to the MT-A70-like family.</text>
</comment>
<dbReference type="InterPro" id="IPR007757">
    <property type="entry name" value="MT-A70-like"/>
</dbReference>
<keyword evidence="4" id="KW-0949">S-adenosyl-L-methionine</keyword>
<dbReference type="PANTHER" id="PTHR12829:SF7">
    <property type="entry name" value="N6-ADENOSINE-METHYLTRANSFERASE CATALYTIC SUBUNIT"/>
    <property type="match status" value="1"/>
</dbReference>
<evidence type="ECO:0000256" key="7">
    <source>
        <dbReference type="SAM" id="MobiDB-lite"/>
    </source>
</evidence>
<feature type="compositionally biased region" description="Acidic residues" evidence="7">
    <location>
        <begin position="49"/>
        <end position="69"/>
    </location>
</feature>
<keyword evidence="3" id="KW-0808">Transferase</keyword>
<dbReference type="EMBL" id="CAJJDN010000006">
    <property type="protein sequence ID" value="CAD8051780.1"/>
    <property type="molecule type" value="Genomic_DNA"/>
</dbReference>
<evidence type="ECO:0000313" key="9">
    <source>
        <dbReference type="Proteomes" id="UP000692954"/>
    </source>
</evidence>
<protein>
    <recommendedName>
        <fullName evidence="1">mRNA m(6)A methyltransferase</fullName>
        <ecNumber evidence="1">2.1.1.348</ecNumber>
    </recommendedName>
</protein>
<evidence type="ECO:0000256" key="3">
    <source>
        <dbReference type="ARBA" id="ARBA00022679"/>
    </source>
</evidence>
<evidence type="ECO:0000313" key="8">
    <source>
        <dbReference type="EMBL" id="CAD8051780.1"/>
    </source>
</evidence>
<comment type="caution">
    <text evidence="8">The sequence shown here is derived from an EMBL/GenBank/DDBJ whole genome shotgun (WGS) entry which is preliminary data.</text>
</comment>
<dbReference type="GO" id="GO:0036396">
    <property type="term" value="C:RNA N6-methyladenosine methyltransferase complex"/>
    <property type="evidence" value="ECO:0007669"/>
    <property type="project" value="TreeGrafter"/>
</dbReference>
<dbReference type="PANTHER" id="PTHR12829">
    <property type="entry name" value="N6-ADENOSINE-METHYLTRANSFERASE"/>
    <property type="match status" value="1"/>
</dbReference>
<comment type="catalytic activity">
    <reaction evidence="5">
        <text>an adenosine in mRNA + S-adenosyl-L-methionine = an N(6)-methyladenosine in mRNA + S-adenosyl-L-homocysteine + H(+)</text>
        <dbReference type="Rhea" id="RHEA:55584"/>
        <dbReference type="Rhea" id="RHEA-COMP:12414"/>
        <dbReference type="Rhea" id="RHEA-COMP:12417"/>
        <dbReference type="ChEBI" id="CHEBI:15378"/>
        <dbReference type="ChEBI" id="CHEBI:57856"/>
        <dbReference type="ChEBI" id="CHEBI:59789"/>
        <dbReference type="ChEBI" id="CHEBI:74411"/>
        <dbReference type="ChEBI" id="CHEBI:74449"/>
        <dbReference type="EC" id="2.1.1.348"/>
    </reaction>
</comment>
<evidence type="ECO:0000256" key="4">
    <source>
        <dbReference type="ARBA" id="ARBA00022691"/>
    </source>
</evidence>
<organism evidence="8 9">
    <name type="scientific">Paramecium sonneborni</name>
    <dbReference type="NCBI Taxonomy" id="65129"/>
    <lineage>
        <taxon>Eukaryota</taxon>
        <taxon>Sar</taxon>
        <taxon>Alveolata</taxon>
        <taxon>Ciliophora</taxon>
        <taxon>Intramacronucleata</taxon>
        <taxon>Oligohymenophorea</taxon>
        <taxon>Peniculida</taxon>
        <taxon>Parameciidae</taxon>
        <taxon>Paramecium</taxon>
    </lineage>
</organism>